<dbReference type="AGR" id="Xenbase:XB-GENE-29084195"/>
<gene>
    <name evidence="18" type="primary">or6al1</name>
    <name evidence="17" type="synonym">LOC100498402</name>
</gene>
<dbReference type="GO" id="GO:0005886">
    <property type="term" value="C:plasma membrane"/>
    <property type="evidence" value="ECO:0007669"/>
    <property type="project" value="UniProtKB-SubCell"/>
</dbReference>
<dbReference type="GO" id="GO:0004930">
    <property type="term" value="F:G protein-coupled receptor activity"/>
    <property type="evidence" value="ECO:0007669"/>
    <property type="project" value="UniProtKB-KW"/>
</dbReference>
<dbReference type="OMA" id="IIFYGAM"/>
<evidence type="ECO:0000256" key="1">
    <source>
        <dbReference type="ARBA" id="ARBA00004651"/>
    </source>
</evidence>
<dbReference type="PROSITE" id="PS50262">
    <property type="entry name" value="G_PROTEIN_RECEP_F1_2"/>
    <property type="match status" value="1"/>
</dbReference>
<keyword evidence="5 14" id="KW-0552">Olfaction</keyword>
<evidence type="ECO:0000256" key="14">
    <source>
        <dbReference type="RuleBase" id="RU363047"/>
    </source>
</evidence>
<feature type="domain" description="G-protein coupled receptors family 1 profile" evidence="15">
    <location>
        <begin position="41"/>
        <end position="290"/>
    </location>
</feature>
<keyword evidence="12 13" id="KW-0807">Transducer</keyword>
<feature type="transmembrane region" description="Helical" evidence="14">
    <location>
        <begin position="57"/>
        <end position="78"/>
    </location>
</feature>
<dbReference type="InterPro" id="IPR000725">
    <property type="entry name" value="Olfact_rcpt"/>
</dbReference>
<dbReference type="Xenbase" id="XB-GENE-29084195">
    <property type="gene designation" value="or6al1"/>
</dbReference>
<comment type="subcellular location">
    <subcellularLocation>
        <location evidence="1 14">Cell membrane</location>
        <topology evidence="1 14">Multi-pass membrane protein</topology>
    </subcellularLocation>
</comment>
<feature type="transmembrane region" description="Helical" evidence="14">
    <location>
        <begin position="273"/>
        <end position="292"/>
    </location>
</feature>
<feature type="transmembrane region" description="Helical" evidence="14">
    <location>
        <begin position="25"/>
        <end position="51"/>
    </location>
</feature>
<evidence type="ECO:0000259" key="15">
    <source>
        <dbReference type="PROSITE" id="PS50262"/>
    </source>
</evidence>
<accession>A0A8J0QKF9</accession>
<evidence type="ECO:0000313" key="17">
    <source>
        <dbReference type="RefSeq" id="XP_002932143.2"/>
    </source>
</evidence>
<dbReference type="InterPro" id="IPR000276">
    <property type="entry name" value="GPCR_Rhodpsn"/>
</dbReference>
<keyword evidence="7 13" id="KW-0297">G-protein coupled receptor</keyword>
<evidence type="ECO:0000256" key="8">
    <source>
        <dbReference type="ARBA" id="ARBA00023136"/>
    </source>
</evidence>
<protein>
    <recommendedName>
        <fullName evidence="14">Olfactory receptor</fullName>
    </recommendedName>
</protein>
<keyword evidence="16" id="KW-1185">Reference proteome</keyword>
<dbReference type="SUPFAM" id="SSF81321">
    <property type="entry name" value="Family A G protein-coupled receptor-like"/>
    <property type="match status" value="1"/>
</dbReference>
<dbReference type="Pfam" id="PF13853">
    <property type="entry name" value="7tm_4"/>
    <property type="match status" value="1"/>
</dbReference>
<sequence length="318" mass="36348">MEFANKTIVTEFILLGFSGIENLKIFLFITFLLIYIFTVMGNMVILAIVYFDSHLHTPMYFFLTNLSLLEILYTSNIIPRMLLNIITENQAISFTWCIVQLYFFGSLGSTECILLGVMAYDRYIAICYPLHYSLLMNTKASLRMSFSSWVVGFTATFGAIILVSQLWFCGPNEIKHFYCDLRPVLQLSCKNPFIMETVSVILASTILLCTCLFTLASYIHIILTILKIPSSEGRQRAFSTCGAHLTVVIIFYGAMIFMYVTPATVNSFNFNKVLALLYTVMTPLMNPFIYTLRNKEVRQALRKVSRKIHNVNAQKDQL</sequence>
<evidence type="ECO:0000256" key="6">
    <source>
        <dbReference type="ARBA" id="ARBA00022989"/>
    </source>
</evidence>
<dbReference type="Gene3D" id="1.20.1070.10">
    <property type="entry name" value="Rhodopsin 7-helix transmembrane proteins"/>
    <property type="match status" value="1"/>
</dbReference>
<evidence type="ECO:0000256" key="13">
    <source>
        <dbReference type="RuleBase" id="RU000688"/>
    </source>
</evidence>
<evidence type="ECO:0000313" key="18">
    <source>
        <dbReference type="Xenbase" id="XB-GENE-29084195"/>
    </source>
</evidence>
<evidence type="ECO:0000256" key="7">
    <source>
        <dbReference type="ARBA" id="ARBA00023040"/>
    </source>
</evidence>
<dbReference type="GO" id="GO:0004984">
    <property type="term" value="F:olfactory receptor activity"/>
    <property type="evidence" value="ECO:0007669"/>
    <property type="project" value="InterPro"/>
</dbReference>
<dbReference type="CDD" id="cd15911">
    <property type="entry name" value="7tmA_OR11A-like"/>
    <property type="match status" value="1"/>
</dbReference>
<dbReference type="Proteomes" id="UP000008143">
    <property type="component" value="Chromosome 1"/>
</dbReference>
<dbReference type="PRINTS" id="PR00237">
    <property type="entry name" value="GPCRRHODOPSN"/>
</dbReference>
<dbReference type="PANTHER" id="PTHR24242">
    <property type="entry name" value="G-PROTEIN COUPLED RECEPTOR"/>
    <property type="match status" value="1"/>
</dbReference>
<name>A0A8J0QKF9_XENTR</name>
<evidence type="ECO:0000256" key="11">
    <source>
        <dbReference type="ARBA" id="ARBA00023180"/>
    </source>
</evidence>
<keyword evidence="9" id="KW-1015">Disulfide bond</keyword>
<evidence type="ECO:0000256" key="12">
    <source>
        <dbReference type="ARBA" id="ARBA00023224"/>
    </source>
</evidence>
<keyword evidence="3 14" id="KW-0716">Sensory transduction</keyword>
<evidence type="ECO:0000256" key="5">
    <source>
        <dbReference type="ARBA" id="ARBA00022725"/>
    </source>
</evidence>
<evidence type="ECO:0000256" key="4">
    <source>
        <dbReference type="ARBA" id="ARBA00022692"/>
    </source>
</evidence>
<dbReference type="InterPro" id="IPR017452">
    <property type="entry name" value="GPCR_Rhodpsn_7TM"/>
</dbReference>
<dbReference type="PRINTS" id="PR00245">
    <property type="entry name" value="OLFACTORYR"/>
</dbReference>
<keyword evidence="8 14" id="KW-0472">Membrane</keyword>
<keyword evidence="4 13" id="KW-0812">Transmembrane</keyword>
<feature type="transmembrane region" description="Helical" evidence="14">
    <location>
        <begin position="200"/>
        <end position="226"/>
    </location>
</feature>
<keyword evidence="10 13" id="KW-0675">Receptor</keyword>
<dbReference type="AlphaFoldDB" id="A0A8J0QKF9"/>
<proteinExistence type="inferred from homology"/>
<dbReference type="PROSITE" id="PS00237">
    <property type="entry name" value="G_PROTEIN_RECEP_F1_1"/>
    <property type="match status" value="1"/>
</dbReference>
<evidence type="ECO:0000256" key="10">
    <source>
        <dbReference type="ARBA" id="ARBA00023170"/>
    </source>
</evidence>
<dbReference type="OrthoDB" id="9444602at2759"/>
<keyword evidence="6 14" id="KW-1133">Transmembrane helix</keyword>
<dbReference type="InterPro" id="IPR050939">
    <property type="entry name" value="Olfactory_GPCR1"/>
</dbReference>
<evidence type="ECO:0000256" key="2">
    <source>
        <dbReference type="ARBA" id="ARBA00022475"/>
    </source>
</evidence>
<keyword evidence="2 14" id="KW-1003">Cell membrane</keyword>
<dbReference type="PANTHER" id="PTHR24242:SF397">
    <property type="entry name" value="OLFACTORY RECEPTOR"/>
    <property type="match status" value="1"/>
</dbReference>
<organism evidence="16 17">
    <name type="scientific">Xenopus tropicalis</name>
    <name type="common">Western clawed frog</name>
    <name type="synonym">Silurana tropicalis</name>
    <dbReference type="NCBI Taxonomy" id="8364"/>
    <lineage>
        <taxon>Eukaryota</taxon>
        <taxon>Metazoa</taxon>
        <taxon>Chordata</taxon>
        <taxon>Craniata</taxon>
        <taxon>Vertebrata</taxon>
        <taxon>Euteleostomi</taxon>
        <taxon>Amphibia</taxon>
        <taxon>Batrachia</taxon>
        <taxon>Anura</taxon>
        <taxon>Pipoidea</taxon>
        <taxon>Pipidae</taxon>
        <taxon>Xenopodinae</taxon>
        <taxon>Xenopus</taxon>
        <taxon>Silurana</taxon>
    </lineage>
</organism>
<evidence type="ECO:0000313" key="16">
    <source>
        <dbReference type="Proteomes" id="UP000008143"/>
    </source>
</evidence>
<evidence type="ECO:0000256" key="9">
    <source>
        <dbReference type="ARBA" id="ARBA00023157"/>
    </source>
</evidence>
<feature type="transmembrane region" description="Helical" evidence="14">
    <location>
        <begin position="146"/>
        <end position="168"/>
    </location>
</feature>
<dbReference type="FunFam" id="1.20.1070.10:FF:000001">
    <property type="entry name" value="Olfactory receptor"/>
    <property type="match status" value="1"/>
</dbReference>
<dbReference type="RefSeq" id="XP_002932143.2">
    <property type="nucleotide sequence ID" value="XM_002932097.2"/>
</dbReference>
<evidence type="ECO:0000256" key="3">
    <source>
        <dbReference type="ARBA" id="ARBA00022606"/>
    </source>
</evidence>
<reference evidence="17" key="1">
    <citation type="submission" date="2025-08" db="UniProtKB">
        <authorList>
            <consortium name="RefSeq"/>
        </authorList>
    </citation>
    <scope>IDENTIFICATION</scope>
    <source>
        <strain evidence="17">Nigerian</strain>
        <tissue evidence="17">Liver and blood</tissue>
    </source>
</reference>
<keyword evidence="11" id="KW-0325">Glycoprotein</keyword>
<comment type="similarity">
    <text evidence="13">Belongs to the G-protein coupled receptor 1 family.</text>
</comment>
<feature type="transmembrane region" description="Helical" evidence="14">
    <location>
        <begin position="238"/>
        <end position="261"/>
    </location>
</feature>
<dbReference type="KEGG" id="xtr:100498402"/>